<accession>A0A480AS89</accession>
<dbReference type="SMART" id="SM00062">
    <property type="entry name" value="PBPb"/>
    <property type="match status" value="1"/>
</dbReference>
<dbReference type="PROSITE" id="PS01039">
    <property type="entry name" value="SBP_BACTERIAL_3"/>
    <property type="match status" value="1"/>
</dbReference>
<sequence length="266" mass="28833">MHPTRRRFTALLSALLATAAATLLPNAALAQAPDWAKVRVGVEGNYPPFSKLGTDGKLSGFDIDIALAVCARIRAECTLVQQEWDGMMPALGAKKFDMIVASMTITDERRKAAEFSDPYYDVPSRWVARAGAFKDHSPASFKGKKIIVLRNSPRAKHVAEQYKDSEVLLVNKETDVYLELAAGRGDIGFGSSVVSNEAFLKRPEGKGFAQVGTTVRLDGGGVGIAFRKTDTALRDKVNVALKAIKADGTYKKLADQYFDFDVSGGQ</sequence>
<feature type="chain" id="PRO_5019757808" evidence="5">
    <location>
        <begin position="31"/>
        <end position="266"/>
    </location>
</feature>
<evidence type="ECO:0000313" key="8">
    <source>
        <dbReference type="EMBL" id="GCL63806.1"/>
    </source>
</evidence>
<feature type="signal peptide" evidence="5">
    <location>
        <begin position="1"/>
        <end position="30"/>
    </location>
</feature>
<evidence type="ECO:0000256" key="3">
    <source>
        <dbReference type="ARBA" id="ARBA00022729"/>
    </source>
</evidence>
<keyword evidence="9" id="KW-1185">Reference proteome</keyword>
<evidence type="ECO:0000259" key="6">
    <source>
        <dbReference type="SMART" id="SM00062"/>
    </source>
</evidence>
<dbReference type="Proteomes" id="UP000301751">
    <property type="component" value="Unassembled WGS sequence"/>
</dbReference>
<proteinExistence type="inferred from homology"/>
<evidence type="ECO:0000256" key="2">
    <source>
        <dbReference type="ARBA" id="ARBA00010333"/>
    </source>
</evidence>
<dbReference type="PANTHER" id="PTHR35936:SF17">
    <property type="entry name" value="ARGININE-BINDING EXTRACELLULAR PROTEIN ARTP"/>
    <property type="match status" value="1"/>
</dbReference>
<feature type="domain" description="Solute-binding protein family 3/N-terminal" evidence="6">
    <location>
        <begin position="37"/>
        <end position="261"/>
    </location>
</feature>
<evidence type="ECO:0000256" key="1">
    <source>
        <dbReference type="ARBA" id="ARBA00004196"/>
    </source>
</evidence>
<evidence type="ECO:0000259" key="7">
    <source>
        <dbReference type="SMART" id="SM00079"/>
    </source>
</evidence>
<name>A0A480AS89_9BURK</name>
<dbReference type="PROSITE" id="PS51318">
    <property type="entry name" value="TAT"/>
    <property type="match status" value="1"/>
</dbReference>
<dbReference type="SUPFAM" id="SSF53850">
    <property type="entry name" value="Periplasmic binding protein-like II"/>
    <property type="match status" value="1"/>
</dbReference>
<dbReference type="GO" id="GO:0015276">
    <property type="term" value="F:ligand-gated monoatomic ion channel activity"/>
    <property type="evidence" value="ECO:0007669"/>
    <property type="project" value="InterPro"/>
</dbReference>
<comment type="similarity">
    <text evidence="2 4">Belongs to the bacterial solute-binding protein 3 family.</text>
</comment>
<gene>
    <name evidence="8" type="primary">aotJ</name>
    <name evidence="8" type="ORF">AQPW35_28870</name>
</gene>
<dbReference type="SMART" id="SM00079">
    <property type="entry name" value="PBPe"/>
    <property type="match status" value="1"/>
</dbReference>
<organism evidence="8 9">
    <name type="scientific">Pseudaquabacterium pictum</name>
    <dbReference type="NCBI Taxonomy" id="2315236"/>
    <lineage>
        <taxon>Bacteria</taxon>
        <taxon>Pseudomonadati</taxon>
        <taxon>Pseudomonadota</taxon>
        <taxon>Betaproteobacteria</taxon>
        <taxon>Burkholderiales</taxon>
        <taxon>Sphaerotilaceae</taxon>
        <taxon>Pseudaquabacterium</taxon>
    </lineage>
</organism>
<dbReference type="Gene3D" id="3.40.190.10">
    <property type="entry name" value="Periplasmic binding protein-like II"/>
    <property type="match status" value="2"/>
</dbReference>
<evidence type="ECO:0000256" key="4">
    <source>
        <dbReference type="RuleBase" id="RU003744"/>
    </source>
</evidence>
<dbReference type="InterPro" id="IPR001320">
    <property type="entry name" value="Iontro_rcpt_C"/>
</dbReference>
<feature type="domain" description="Ionotropic glutamate receptor C-terminal" evidence="7">
    <location>
        <begin position="37"/>
        <end position="260"/>
    </location>
</feature>
<dbReference type="AlphaFoldDB" id="A0A480AS89"/>
<dbReference type="PANTHER" id="PTHR35936">
    <property type="entry name" value="MEMBRANE-BOUND LYTIC MUREIN TRANSGLYCOSYLASE F"/>
    <property type="match status" value="1"/>
</dbReference>
<dbReference type="Pfam" id="PF00497">
    <property type="entry name" value="SBP_bac_3"/>
    <property type="match status" value="1"/>
</dbReference>
<dbReference type="GO" id="GO:0030313">
    <property type="term" value="C:cell envelope"/>
    <property type="evidence" value="ECO:0007669"/>
    <property type="project" value="UniProtKB-SubCell"/>
</dbReference>
<dbReference type="GO" id="GO:0016020">
    <property type="term" value="C:membrane"/>
    <property type="evidence" value="ECO:0007669"/>
    <property type="project" value="InterPro"/>
</dbReference>
<evidence type="ECO:0000256" key="5">
    <source>
        <dbReference type="SAM" id="SignalP"/>
    </source>
</evidence>
<comment type="subcellular location">
    <subcellularLocation>
        <location evidence="1">Cell envelope</location>
    </subcellularLocation>
</comment>
<dbReference type="InterPro" id="IPR006311">
    <property type="entry name" value="TAT_signal"/>
</dbReference>
<dbReference type="EMBL" id="BJCL01000007">
    <property type="protein sequence ID" value="GCL63806.1"/>
    <property type="molecule type" value="Genomic_DNA"/>
</dbReference>
<dbReference type="InterPro" id="IPR018313">
    <property type="entry name" value="SBP_3_CS"/>
</dbReference>
<dbReference type="OrthoDB" id="368476at2"/>
<dbReference type="InterPro" id="IPR001638">
    <property type="entry name" value="Solute-binding_3/MltF_N"/>
</dbReference>
<dbReference type="RefSeq" id="WP_137733550.1">
    <property type="nucleotide sequence ID" value="NZ_BJCL01000007.1"/>
</dbReference>
<reference evidence="9" key="1">
    <citation type="submission" date="2019-03" db="EMBL/GenBank/DDBJ databases">
        <title>Aquabacterium pictum sp.nov., the first bacteriochlorophyll a-containing freshwater bacterium in the genus Aquabacterium of the class Betaproteobacteria.</title>
        <authorList>
            <person name="Hirose S."/>
            <person name="Tank M."/>
            <person name="Hara E."/>
            <person name="Tamaki H."/>
            <person name="Takaichi S."/>
            <person name="Haruta S."/>
            <person name="Hanada S."/>
        </authorList>
    </citation>
    <scope>NUCLEOTIDE SEQUENCE [LARGE SCALE GENOMIC DNA]</scope>
    <source>
        <strain evidence="9">W35</strain>
    </source>
</reference>
<comment type="caution">
    <text evidence="8">The sequence shown here is derived from an EMBL/GenBank/DDBJ whole genome shotgun (WGS) entry which is preliminary data.</text>
</comment>
<protein>
    <submittedName>
        <fullName evidence="8">Arginine/ornithine-binding protein AotJ</fullName>
    </submittedName>
</protein>
<evidence type="ECO:0000313" key="9">
    <source>
        <dbReference type="Proteomes" id="UP000301751"/>
    </source>
</evidence>
<keyword evidence="3 5" id="KW-0732">Signal</keyword>